<comment type="caution">
    <text evidence="2">Lacks conserved residue(s) required for the propagation of feature annotation.</text>
</comment>
<evidence type="ECO:0000313" key="7">
    <source>
        <dbReference type="EMBL" id="KAJ8018034.1"/>
    </source>
</evidence>
<feature type="transmembrane region" description="Helical" evidence="4">
    <location>
        <begin position="240"/>
        <end position="263"/>
    </location>
</feature>
<dbReference type="InterPro" id="IPR052129">
    <property type="entry name" value="Spermadhesin-Link_domain"/>
</dbReference>
<dbReference type="FunFam" id="2.60.120.290:FF:000005">
    <property type="entry name" value="Procollagen C-endopeptidase enhancer 1"/>
    <property type="match status" value="1"/>
</dbReference>
<keyword evidence="1" id="KW-1015">Disulfide bond</keyword>
<dbReference type="InterPro" id="IPR000859">
    <property type="entry name" value="CUB_dom"/>
</dbReference>
<name>A0A9Q1BAL3_HOLLE</name>
<evidence type="ECO:0000259" key="6">
    <source>
        <dbReference type="PROSITE" id="PS01180"/>
    </source>
</evidence>
<keyword evidence="5" id="KW-0732">Signal</keyword>
<evidence type="ECO:0000256" key="1">
    <source>
        <dbReference type="ARBA" id="ARBA00023157"/>
    </source>
</evidence>
<keyword evidence="4" id="KW-0812">Transmembrane</keyword>
<dbReference type="EMBL" id="JAIZAY010000703">
    <property type="protein sequence ID" value="KAJ8018034.1"/>
    <property type="molecule type" value="Genomic_DNA"/>
</dbReference>
<protein>
    <submittedName>
        <fullName evidence="7">Deleted in malignant brain tumors 1 protein</fullName>
    </submittedName>
</protein>
<dbReference type="AlphaFoldDB" id="A0A9Q1BAL3"/>
<feature type="compositionally biased region" description="Acidic residues" evidence="3">
    <location>
        <begin position="518"/>
        <end position="537"/>
    </location>
</feature>
<dbReference type="CDD" id="cd00041">
    <property type="entry name" value="CUB"/>
    <property type="match status" value="1"/>
</dbReference>
<dbReference type="PROSITE" id="PS01180">
    <property type="entry name" value="CUB"/>
    <property type="match status" value="1"/>
</dbReference>
<feature type="compositionally biased region" description="Polar residues" evidence="3">
    <location>
        <begin position="270"/>
        <end position="279"/>
    </location>
</feature>
<dbReference type="OrthoDB" id="5877743at2759"/>
<feature type="region of interest" description="Disordered" evidence="3">
    <location>
        <begin position="204"/>
        <end position="235"/>
    </location>
</feature>
<evidence type="ECO:0000256" key="3">
    <source>
        <dbReference type="SAM" id="MobiDB-lite"/>
    </source>
</evidence>
<organism evidence="7 8">
    <name type="scientific">Holothuria leucospilota</name>
    <name type="common">Black long sea cucumber</name>
    <name type="synonym">Mertensiothuria leucospilota</name>
    <dbReference type="NCBI Taxonomy" id="206669"/>
    <lineage>
        <taxon>Eukaryota</taxon>
        <taxon>Metazoa</taxon>
        <taxon>Echinodermata</taxon>
        <taxon>Eleutherozoa</taxon>
        <taxon>Echinozoa</taxon>
        <taxon>Holothuroidea</taxon>
        <taxon>Aspidochirotacea</taxon>
        <taxon>Aspidochirotida</taxon>
        <taxon>Holothuriidae</taxon>
        <taxon>Holothuria</taxon>
    </lineage>
</organism>
<keyword evidence="4" id="KW-1133">Transmembrane helix</keyword>
<feature type="region of interest" description="Disordered" evidence="3">
    <location>
        <begin position="478"/>
        <end position="543"/>
    </location>
</feature>
<gene>
    <name evidence="7" type="ORF">HOLleu_44197</name>
</gene>
<evidence type="ECO:0000256" key="2">
    <source>
        <dbReference type="PROSITE-ProRule" id="PRU00059"/>
    </source>
</evidence>
<reference evidence="7" key="1">
    <citation type="submission" date="2021-10" db="EMBL/GenBank/DDBJ databases">
        <title>Tropical sea cucumber genome reveals ecological adaptation and Cuvierian tubules defense mechanism.</title>
        <authorList>
            <person name="Chen T."/>
        </authorList>
    </citation>
    <scope>NUCLEOTIDE SEQUENCE</scope>
    <source>
        <strain evidence="7">Nanhai2018</strain>
        <tissue evidence="7">Muscle</tissue>
    </source>
</reference>
<sequence length="543" mass="59966">MMFFYRPLAALSILPLLLCQECGDTITAPTYNLSSPNYPENYPSLLQCKWKISVEKSSRIHLWFTDFEFETKGFFSCNDYLRMWDGGDDNADRVFKSCAKSLDDFKAENKGTASFNSSRNMFYLWMTTNLFDNKRGFSATYISIPEPATATETVVGSTDAQSTLLELTTSDRTSSPQSLIVSTITPFAVFSSIALDPVTAVSENISDPSTIRPTNRSTTLSMSSDIPSLEPNENPPSSKLLVVVPTVSLVLLLVCLCVTGLFIHTRRSNGKSNTSSNDSSCHDVGTNPVRTVEEQCEPYSNTLYYTNESFHASPQGTYPPPYQSIKGEGDFRSAHMNVRILPGEEIIGDVAYESFDEEEKRNSDYTANAGHIANIAYESYGGEKIVDNGDYTANVGEAANIAYESYDTEEIADNGGYIPNTVEVTNIAYESYDGEEIADNGSYTANVGEVSNIVYESHDGQGKSKNDDNVFNEDKTSNVVHESNDRQENSGNRNDTAIGEVSNVAYESFDGENNVTYDTDEDSMGYEAIDDSQTVDDDYSKIR</sequence>
<dbReference type="PANTHER" id="PTHR46908:SF8">
    <property type="entry name" value="C-TYPE LECTIN DOMAIN-CONTAINING PROTEIN"/>
    <property type="match status" value="1"/>
</dbReference>
<evidence type="ECO:0000256" key="4">
    <source>
        <dbReference type="SAM" id="Phobius"/>
    </source>
</evidence>
<dbReference type="PANTHER" id="PTHR46908">
    <property type="entry name" value="CUBILIN-LIKE PROTEIN"/>
    <property type="match status" value="1"/>
</dbReference>
<feature type="signal peptide" evidence="5">
    <location>
        <begin position="1"/>
        <end position="19"/>
    </location>
</feature>
<dbReference type="Proteomes" id="UP001152320">
    <property type="component" value="Unassembled WGS sequence"/>
</dbReference>
<dbReference type="SUPFAM" id="SSF49854">
    <property type="entry name" value="Spermadhesin, CUB domain"/>
    <property type="match status" value="1"/>
</dbReference>
<dbReference type="SMART" id="SM00042">
    <property type="entry name" value="CUB"/>
    <property type="match status" value="1"/>
</dbReference>
<dbReference type="Pfam" id="PF00431">
    <property type="entry name" value="CUB"/>
    <property type="match status" value="1"/>
</dbReference>
<feature type="compositionally biased region" description="Basic and acidic residues" evidence="3">
    <location>
        <begin position="478"/>
        <end position="488"/>
    </location>
</feature>
<comment type="caution">
    <text evidence="7">The sequence shown here is derived from an EMBL/GenBank/DDBJ whole genome shotgun (WGS) entry which is preliminary data.</text>
</comment>
<accession>A0A9Q1BAL3</accession>
<feature type="chain" id="PRO_5040506730" evidence="5">
    <location>
        <begin position="20"/>
        <end position="543"/>
    </location>
</feature>
<dbReference type="Gene3D" id="2.60.120.290">
    <property type="entry name" value="Spermadhesin, CUB domain"/>
    <property type="match status" value="1"/>
</dbReference>
<dbReference type="InterPro" id="IPR035914">
    <property type="entry name" value="Sperma_CUB_dom_sf"/>
</dbReference>
<evidence type="ECO:0000256" key="5">
    <source>
        <dbReference type="SAM" id="SignalP"/>
    </source>
</evidence>
<keyword evidence="4" id="KW-0472">Membrane</keyword>
<feature type="region of interest" description="Disordered" evidence="3">
    <location>
        <begin position="267"/>
        <end position="286"/>
    </location>
</feature>
<feature type="domain" description="CUB" evidence="6">
    <location>
        <begin position="22"/>
        <end position="144"/>
    </location>
</feature>
<keyword evidence="8" id="KW-1185">Reference proteome</keyword>
<feature type="compositionally biased region" description="Polar residues" evidence="3">
    <location>
        <begin position="204"/>
        <end position="226"/>
    </location>
</feature>
<proteinExistence type="predicted"/>
<evidence type="ECO:0000313" key="8">
    <source>
        <dbReference type="Proteomes" id="UP001152320"/>
    </source>
</evidence>